<evidence type="ECO:0000313" key="7">
    <source>
        <dbReference type="Proteomes" id="UP001241472"/>
    </source>
</evidence>
<dbReference type="Gene3D" id="3.40.366.10">
    <property type="entry name" value="Malonyl-Coenzyme A Acyl Carrier Protein, domain 2"/>
    <property type="match status" value="1"/>
</dbReference>
<evidence type="ECO:0000256" key="3">
    <source>
        <dbReference type="ARBA" id="ARBA00022679"/>
    </source>
</evidence>
<dbReference type="Pfam" id="PF16197">
    <property type="entry name" value="KAsynt_C_assoc"/>
    <property type="match status" value="1"/>
</dbReference>
<dbReference type="Pfam" id="PF08659">
    <property type="entry name" value="KR"/>
    <property type="match status" value="1"/>
</dbReference>
<dbReference type="SMART" id="SM00825">
    <property type="entry name" value="PKS_KS"/>
    <property type="match status" value="1"/>
</dbReference>
<evidence type="ECO:0000256" key="1">
    <source>
        <dbReference type="ARBA" id="ARBA00022450"/>
    </source>
</evidence>
<reference evidence="6 7" key="1">
    <citation type="submission" date="2023-07" db="EMBL/GenBank/DDBJ databases">
        <title>Sorghum-associated microbial communities from plants grown in Nebraska, USA.</title>
        <authorList>
            <person name="Schachtman D."/>
        </authorList>
    </citation>
    <scope>NUCLEOTIDE SEQUENCE [LARGE SCALE GENOMIC DNA]</scope>
    <source>
        <strain evidence="6 7">DS1307</strain>
    </source>
</reference>
<dbReference type="InterPro" id="IPR014030">
    <property type="entry name" value="Ketoacyl_synth_N"/>
</dbReference>
<dbReference type="InterPro" id="IPR020841">
    <property type="entry name" value="PKS_Beta-ketoAc_synthase_dom"/>
</dbReference>
<evidence type="ECO:0000259" key="4">
    <source>
        <dbReference type="PROSITE" id="PS50075"/>
    </source>
</evidence>
<dbReference type="PROSITE" id="PS50075">
    <property type="entry name" value="CARRIER"/>
    <property type="match status" value="1"/>
</dbReference>
<name>A0ABT9PMJ6_9HYPH</name>
<organism evidence="6 7">
    <name type="scientific">Neorhizobium huautlense</name>
    <dbReference type="NCBI Taxonomy" id="67774"/>
    <lineage>
        <taxon>Bacteria</taxon>
        <taxon>Pseudomonadati</taxon>
        <taxon>Pseudomonadota</taxon>
        <taxon>Alphaproteobacteria</taxon>
        <taxon>Hyphomicrobiales</taxon>
        <taxon>Rhizobiaceae</taxon>
        <taxon>Rhizobium/Agrobacterium group</taxon>
        <taxon>Neorhizobium</taxon>
    </lineage>
</organism>
<keyword evidence="1" id="KW-0596">Phosphopantetheine</keyword>
<dbReference type="Pfam" id="PF02801">
    <property type="entry name" value="Ketoacyl-synt_C"/>
    <property type="match status" value="1"/>
</dbReference>
<dbReference type="InterPro" id="IPR036736">
    <property type="entry name" value="ACP-like_sf"/>
</dbReference>
<dbReference type="InterPro" id="IPR014043">
    <property type="entry name" value="Acyl_transferase_dom"/>
</dbReference>
<dbReference type="SUPFAM" id="SSF52151">
    <property type="entry name" value="FabD/lysophospholipase-like"/>
    <property type="match status" value="1"/>
</dbReference>
<dbReference type="SUPFAM" id="SSF47336">
    <property type="entry name" value="ACP-like"/>
    <property type="match status" value="1"/>
</dbReference>
<dbReference type="SMART" id="SM00827">
    <property type="entry name" value="PKS_AT"/>
    <property type="match status" value="1"/>
</dbReference>
<evidence type="ECO:0000259" key="5">
    <source>
        <dbReference type="PROSITE" id="PS52004"/>
    </source>
</evidence>
<dbReference type="SUPFAM" id="SSF55048">
    <property type="entry name" value="Probable ACP-binding domain of malonyl-CoA ACP transacylase"/>
    <property type="match status" value="1"/>
</dbReference>
<comment type="caution">
    <text evidence="6">The sequence shown here is derived from an EMBL/GenBank/DDBJ whole genome shotgun (WGS) entry which is preliminary data.</text>
</comment>
<dbReference type="InterPro" id="IPR016039">
    <property type="entry name" value="Thiolase-like"/>
</dbReference>
<dbReference type="Pfam" id="PF00109">
    <property type="entry name" value="ketoacyl-synt"/>
    <property type="match status" value="1"/>
</dbReference>
<dbReference type="InterPro" id="IPR029058">
    <property type="entry name" value="AB_hydrolase_fold"/>
</dbReference>
<feature type="domain" description="Ketosynthase family 3 (KS3)" evidence="5">
    <location>
        <begin position="10"/>
        <end position="419"/>
    </location>
</feature>
<dbReference type="PROSITE" id="PS00606">
    <property type="entry name" value="KS3_1"/>
    <property type="match status" value="1"/>
</dbReference>
<dbReference type="SUPFAM" id="SSF53901">
    <property type="entry name" value="Thiolase-like"/>
    <property type="match status" value="1"/>
</dbReference>
<dbReference type="Gene3D" id="3.40.50.1820">
    <property type="entry name" value="alpha/beta hydrolase"/>
    <property type="match status" value="1"/>
</dbReference>
<dbReference type="InterPro" id="IPR016035">
    <property type="entry name" value="Acyl_Trfase/lysoPLipase"/>
</dbReference>
<feature type="domain" description="Carrier" evidence="4">
    <location>
        <begin position="1346"/>
        <end position="1421"/>
    </location>
</feature>
<dbReference type="InterPro" id="IPR018201">
    <property type="entry name" value="Ketoacyl_synth_AS"/>
</dbReference>
<gene>
    <name evidence="6" type="ORF">J2T09_000429</name>
</gene>
<dbReference type="Gene3D" id="3.40.50.720">
    <property type="entry name" value="NAD(P)-binding Rossmann-like Domain"/>
    <property type="match status" value="1"/>
</dbReference>
<dbReference type="RefSeq" id="WP_306830546.1">
    <property type="nucleotide sequence ID" value="NZ_JAUSRF010000001.1"/>
</dbReference>
<dbReference type="InterPro" id="IPR014031">
    <property type="entry name" value="Ketoacyl_synth_C"/>
</dbReference>
<dbReference type="Proteomes" id="UP001241472">
    <property type="component" value="Unassembled WGS sequence"/>
</dbReference>
<protein>
    <submittedName>
        <fullName evidence="6">Acyl transferase domain-containing protein/acyl carrier protein</fullName>
    </submittedName>
</protein>
<dbReference type="SMART" id="SM00822">
    <property type="entry name" value="PKS_KR"/>
    <property type="match status" value="1"/>
</dbReference>
<dbReference type="Pfam" id="PF00698">
    <property type="entry name" value="Acyl_transf_1"/>
    <property type="match status" value="1"/>
</dbReference>
<sequence>MSGQDAGQSSERIAIIGLAGRFPGAGDVNSFWAMLEKGHSGLSKPPEDRRQVVTACFALADKECFDAEFFGFAPSEAALMDPQQRVFLETAWHAMENAGYGGGSDRMTGVFAASGFGDYVLKHVGLRSYADSAAEHFAMLIGNDKDFLASRVAHHLDLKGPAVVVQSACSSGLLAVHQAIQSLLSGEIDMALAGAVSISMDLEDGYHADPGGPMSPTGRIAPFSAGSDGIVGGNGVAALVLKRLDDALRDGDAISAVIEGSAANNDGAERGNFTQPSVSGQKRVLHEALALSGLDPADIGYIEAHGTGTPIGDPIEMEAIRAVYGDAETPCLIGSVKANVGHLNATAGLAGLIKAIRVVQTGRVPATLNFGSANPLLELDGSRFAICDRLTDLSAADVHNAAVSSFGFGGTNVHVVLSSPPPRTAVAAKNTPALLAWSARNDDDLAVMEQALAGFWNEPTERSLLDDAGTLLTGRKTFSARHALVAGNHMEAAAKLSAGSVLRPKADGPSDVIFLFPGQGTQFAGMGKPFYDTLPTYREAIDQCSAIAQPLIGQDIRPLIFGDDSTALKPTLLTQLSLFATEYALARSLMAGGLKPVALLGHSIGEYVAACLAGVFSLEDALHLVCARAQLMTGLPEAAMLAVQASADTIRTHLHDGLSLAVVNRPDRCVISGTTDDIEKLAGELTGQNVSNRLLDVSHGFHSHLMDPILEAFAAACRNLRFFAPQIPVLSNVSGTIADPSAIANPDYWVRHLRQTVLFADDMQEIARTWPNALCVELGPGTSCTGAARAAGLSCLPTMVSSDSQTTDLLTALGTLWVEGHSVDTNLLMLGRPWRRAALPGYPFRRVPHLLPALDHKAGLSAVAPRVLSPEKWFHTPTWHSLPMSRSLGDGPDKTMLLFMPEEAEATEGFEGSIRIFPGHAYAQNTDGTYRLRPGNAGDFARLTDDVRARKIKQATCVFGWLLAPHTPATSYGHDSLVRLAQTLVPAGLIDHVVLVTKTLAPIIGAEQPDAEQALALGVLRAMPFEHDGIKASWLDADRLPSREEFGRIETLRAQDDSLHAISIGMRNGRFWQRHIDPVSVGSGLATDVLAPGGTYLVVGGNGNLGRHLVRQLRALNCDVITLGRSAPPTDATSDAESGTGGLTHVTGSAADRVLLEGMSRGLRAKGKTLDGIFNLAGRYVTQTLADRTLMETDGNRAAKVDTTAALAAIFASHQPEFLVAFSSLAGETSGYGNSDYMSANLHLDFLAAAGTSALPVISIGWDNWQADGAFHGIKQDGRALFTGEETEAIDLERGFAALWRIITSGLPHVIVTPRAIDQRLAEISEAAKARLARKPDAKNKVIAANDGSPLERFARLLFAQTLGMPEIAAADDFLQLGGDSILAVRLLSRLRRVFQIEFGLPDFLAARTPQQLARRLETFDGTEQTALAYLHIHTLPDTDRQALLRRSASA</sequence>
<dbReference type="InterPro" id="IPR001227">
    <property type="entry name" value="Ac_transferase_dom_sf"/>
</dbReference>
<dbReference type="Gene3D" id="3.30.70.3290">
    <property type="match status" value="1"/>
</dbReference>
<dbReference type="GO" id="GO:0016740">
    <property type="term" value="F:transferase activity"/>
    <property type="evidence" value="ECO:0007669"/>
    <property type="project" value="UniProtKB-KW"/>
</dbReference>
<dbReference type="InterPro" id="IPR016036">
    <property type="entry name" value="Malonyl_transacylase_ACP-bd"/>
</dbReference>
<proteinExistence type="predicted"/>
<dbReference type="InterPro" id="IPR057326">
    <property type="entry name" value="KR_dom"/>
</dbReference>
<dbReference type="InterPro" id="IPR013968">
    <property type="entry name" value="PKS_KR"/>
</dbReference>
<accession>A0ABT9PMJ6</accession>
<dbReference type="PROSITE" id="PS52004">
    <property type="entry name" value="KS3_2"/>
    <property type="match status" value="1"/>
</dbReference>
<dbReference type="InterPro" id="IPR009081">
    <property type="entry name" value="PP-bd_ACP"/>
</dbReference>
<dbReference type="InterPro" id="IPR006162">
    <property type="entry name" value="Ppantetheine_attach_site"/>
</dbReference>
<keyword evidence="7" id="KW-1185">Reference proteome</keyword>
<keyword evidence="3 6" id="KW-0808">Transferase</keyword>
<evidence type="ECO:0000313" key="6">
    <source>
        <dbReference type="EMBL" id="MDP9835688.1"/>
    </source>
</evidence>
<dbReference type="Pfam" id="PF00550">
    <property type="entry name" value="PP-binding"/>
    <property type="match status" value="1"/>
</dbReference>
<dbReference type="PROSITE" id="PS00012">
    <property type="entry name" value="PHOSPHOPANTETHEINE"/>
    <property type="match status" value="1"/>
</dbReference>
<dbReference type="InterPro" id="IPR036291">
    <property type="entry name" value="NAD(P)-bd_dom_sf"/>
</dbReference>
<keyword evidence="2" id="KW-0597">Phosphoprotein</keyword>
<dbReference type="PANTHER" id="PTHR43775:SF37">
    <property type="entry name" value="SI:DKEY-61P9.11"/>
    <property type="match status" value="1"/>
</dbReference>
<dbReference type="EMBL" id="JAUSRF010000001">
    <property type="protein sequence ID" value="MDP9835688.1"/>
    <property type="molecule type" value="Genomic_DNA"/>
</dbReference>
<dbReference type="InterPro" id="IPR032821">
    <property type="entry name" value="PKS_assoc"/>
</dbReference>
<evidence type="ECO:0000256" key="2">
    <source>
        <dbReference type="ARBA" id="ARBA00022553"/>
    </source>
</evidence>
<dbReference type="PANTHER" id="PTHR43775">
    <property type="entry name" value="FATTY ACID SYNTHASE"/>
    <property type="match status" value="1"/>
</dbReference>
<dbReference type="InterPro" id="IPR050091">
    <property type="entry name" value="PKS_NRPS_Biosynth_Enz"/>
</dbReference>
<dbReference type="CDD" id="cd00833">
    <property type="entry name" value="PKS"/>
    <property type="match status" value="1"/>
</dbReference>
<dbReference type="SUPFAM" id="SSF51735">
    <property type="entry name" value="NAD(P)-binding Rossmann-fold domains"/>
    <property type="match status" value="2"/>
</dbReference>
<dbReference type="Gene3D" id="3.40.47.10">
    <property type="match status" value="1"/>
</dbReference>